<protein>
    <submittedName>
        <fullName evidence="1">Uncharacterized protein</fullName>
    </submittedName>
</protein>
<dbReference type="EMBL" id="NTFS01000545">
    <property type="protein sequence ID" value="PAX49061.1"/>
    <property type="molecule type" value="Genomic_DNA"/>
</dbReference>
<evidence type="ECO:0000313" key="2">
    <source>
        <dbReference type="Proteomes" id="UP000218238"/>
    </source>
</evidence>
<reference evidence="1 2" key="1">
    <citation type="submission" date="2017-08" db="EMBL/GenBank/DDBJ databases">
        <title>Draft genome sequence of filamentous cyanobacterium Calothrix elsteri CCALA 953.</title>
        <authorList>
            <person name="Gagunashvili A.N."/>
            <person name="Elster J."/>
            <person name="Andresson O.S."/>
        </authorList>
    </citation>
    <scope>NUCLEOTIDE SEQUENCE [LARGE SCALE GENOMIC DNA]</scope>
    <source>
        <strain evidence="1 2">CCALA 953</strain>
    </source>
</reference>
<name>A0A2A2TB21_9CYAN</name>
<gene>
    <name evidence="1" type="ORF">CK510_28065</name>
</gene>
<dbReference type="AlphaFoldDB" id="A0A2A2TB21"/>
<dbReference type="Proteomes" id="UP000218238">
    <property type="component" value="Unassembled WGS sequence"/>
</dbReference>
<sequence>MMYLQKNVYSTLLCSTPKQYFAVRKAVSKVVFMYLLLCYPIDMEFQTVETTDSVNTHQDIALLCPVSKSYIQKIF</sequence>
<keyword evidence="2" id="KW-1185">Reference proteome</keyword>
<proteinExistence type="predicted"/>
<accession>A0A2A2TB21</accession>
<evidence type="ECO:0000313" key="1">
    <source>
        <dbReference type="EMBL" id="PAX49061.1"/>
    </source>
</evidence>
<organism evidence="1 2">
    <name type="scientific">Brunnivagina elsteri CCALA 953</name>
    <dbReference type="NCBI Taxonomy" id="987040"/>
    <lineage>
        <taxon>Bacteria</taxon>
        <taxon>Bacillati</taxon>
        <taxon>Cyanobacteriota</taxon>
        <taxon>Cyanophyceae</taxon>
        <taxon>Nostocales</taxon>
        <taxon>Calotrichaceae</taxon>
        <taxon>Brunnivagina</taxon>
    </lineage>
</organism>
<comment type="caution">
    <text evidence="1">The sequence shown here is derived from an EMBL/GenBank/DDBJ whole genome shotgun (WGS) entry which is preliminary data.</text>
</comment>